<dbReference type="STRING" id="22663.A0A2I0JJQ2"/>
<feature type="region of interest" description="Disordered" evidence="1">
    <location>
        <begin position="84"/>
        <end position="116"/>
    </location>
</feature>
<evidence type="ECO:0000256" key="1">
    <source>
        <dbReference type="SAM" id="MobiDB-lite"/>
    </source>
</evidence>
<reference evidence="2 3" key="1">
    <citation type="submission" date="2017-11" db="EMBL/GenBank/DDBJ databases">
        <title>De-novo sequencing of pomegranate (Punica granatum L.) genome.</title>
        <authorList>
            <person name="Akparov Z."/>
            <person name="Amiraslanov A."/>
            <person name="Hajiyeva S."/>
            <person name="Abbasov M."/>
            <person name="Kaur K."/>
            <person name="Hamwieh A."/>
            <person name="Solovyev V."/>
            <person name="Salamov A."/>
            <person name="Braich B."/>
            <person name="Kosarev P."/>
            <person name="Mahmoud A."/>
            <person name="Hajiyev E."/>
            <person name="Babayeva S."/>
            <person name="Izzatullayeva V."/>
            <person name="Mammadov A."/>
            <person name="Mammadov A."/>
            <person name="Sharifova S."/>
            <person name="Ojaghi J."/>
            <person name="Eynullazada K."/>
            <person name="Bayramov B."/>
            <person name="Abdulazimova A."/>
            <person name="Shahmuradov I."/>
        </authorList>
    </citation>
    <scope>NUCLEOTIDE SEQUENCE [LARGE SCALE GENOMIC DNA]</scope>
    <source>
        <strain evidence="3">cv. AG2017</strain>
        <tissue evidence="2">Leaf</tissue>
    </source>
</reference>
<dbReference type="Proteomes" id="UP000233551">
    <property type="component" value="Unassembled WGS sequence"/>
</dbReference>
<dbReference type="EMBL" id="PGOL01001597">
    <property type="protein sequence ID" value="PKI56489.1"/>
    <property type="molecule type" value="Genomic_DNA"/>
</dbReference>
<sequence>MKKQPDCPVGDIPVNPIGLEQNDHHNHLLGSVRSREPLVLPQNSIGRHRGDIRPENCPVGFVFQTYSVFHNLCRAIQINSIGLEPNDHHSHLRGSPRSREPLTLPQNSIGRFRGDV</sequence>
<dbReference type="AlphaFoldDB" id="A0A2I0JJQ2"/>
<accession>A0A2I0JJQ2</accession>
<proteinExistence type="predicted"/>
<gene>
    <name evidence="2" type="ORF">CRG98_023127</name>
</gene>
<name>A0A2I0JJQ2_PUNGR</name>
<evidence type="ECO:0000313" key="2">
    <source>
        <dbReference type="EMBL" id="PKI56489.1"/>
    </source>
</evidence>
<evidence type="ECO:0000313" key="3">
    <source>
        <dbReference type="Proteomes" id="UP000233551"/>
    </source>
</evidence>
<keyword evidence="3" id="KW-1185">Reference proteome</keyword>
<comment type="caution">
    <text evidence="2">The sequence shown here is derived from an EMBL/GenBank/DDBJ whole genome shotgun (WGS) entry which is preliminary data.</text>
</comment>
<protein>
    <submittedName>
        <fullName evidence="2">Uncharacterized protein</fullName>
    </submittedName>
</protein>
<organism evidence="2 3">
    <name type="scientific">Punica granatum</name>
    <name type="common">Pomegranate</name>
    <dbReference type="NCBI Taxonomy" id="22663"/>
    <lineage>
        <taxon>Eukaryota</taxon>
        <taxon>Viridiplantae</taxon>
        <taxon>Streptophyta</taxon>
        <taxon>Embryophyta</taxon>
        <taxon>Tracheophyta</taxon>
        <taxon>Spermatophyta</taxon>
        <taxon>Magnoliopsida</taxon>
        <taxon>eudicotyledons</taxon>
        <taxon>Gunneridae</taxon>
        <taxon>Pentapetalae</taxon>
        <taxon>rosids</taxon>
        <taxon>malvids</taxon>
        <taxon>Myrtales</taxon>
        <taxon>Lythraceae</taxon>
        <taxon>Punica</taxon>
    </lineage>
</organism>